<reference evidence="3" key="1">
    <citation type="submission" date="2020-02" db="EMBL/GenBank/DDBJ databases">
        <authorList>
            <person name="Meier V. D."/>
        </authorList>
    </citation>
    <scope>NUCLEOTIDE SEQUENCE</scope>
    <source>
        <strain evidence="3">AVDCRST_MAG63</strain>
    </source>
</reference>
<evidence type="ECO:0000259" key="2">
    <source>
        <dbReference type="PROSITE" id="PS51903"/>
    </source>
</evidence>
<evidence type="ECO:0000313" key="3">
    <source>
        <dbReference type="EMBL" id="CAA9290344.1"/>
    </source>
</evidence>
<dbReference type="PROSITE" id="PS51903">
    <property type="entry name" value="CLP_R"/>
    <property type="match status" value="1"/>
</dbReference>
<dbReference type="AlphaFoldDB" id="A0A6J4JXD3"/>
<accession>A0A6J4JXD3</accession>
<sequence>MMEAERWTGEALRTISLARNEAGRAGDSQVCTEHLLLGVLGGEDDPQVPGLLEHFGIAPEQLRREIEGRIVRASGAPGDGAPLPLAPRTRRVLDLAEAEADLSGGTAVRPAHVLLGLVREEEGLAGRVLAHLGARHTEEARGLVAPSGSA</sequence>
<dbReference type="InterPro" id="IPR036628">
    <property type="entry name" value="Clp_N_dom_sf"/>
</dbReference>
<dbReference type="PANTHER" id="PTHR47016:SF5">
    <property type="entry name" value="CLP DOMAIN SUPERFAMILY PROTEIN"/>
    <property type="match status" value="1"/>
</dbReference>
<dbReference type="PANTHER" id="PTHR47016">
    <property type="entry name" value="ATP-DEPENDENT CLP PROTEASE ATP-BINDING SUBUNIT CLPT1, CHLOROPLASTIC"/>
    <property type="match status" value="1"/>
</dbReference>
<protein>
    <recommendedName>
        <fullName evidence="2">Clp R domain-containing protein</fullName>
    </recommendedName>
</protein>
<dbReference type="Gene3D" id="1.10.1780.10">
    <property type="entry name" value="Clp, N-terminal domain"/>
    <property type="match status" value="1"/>
</dbReference>
<evidence type="ECO:0000256" key="1">
    <source>
        <dbReference type="PROSITE-ProRule" id="PRU01251"/>
    </source>
</evidence>
<name>A0A6J4JXD3_9BACT</name>
<dbReference type="Pfam" id="PF02861">
    <property type="entry name" value="Clp_N"/>
    <property type="match status" value="1"/>
</dbReference>
<gene>
    <name evidence="3" type="ORF">AVDCRST_MAG63-4305</name>
</gene>
<keyword evidence="1" id="KW-0677">Repeat</keyword>
<feature type="domain" description="Clp R" evidence="2">
    <location>
        <begin position="4"/>
        <end position="149"/>
    </location>
</feature>
<dbReference type="EMBL" id="CADCTO010000595">
    <property type="protein sequence ID" value="CAA9290344.1"/>
    <property type="molecule type" value="Genomic_DNA"/>
</dbReference>
<proteinExistence type="predicted"/>
<organism evidence="3">
    <name type="scientific">uncultured Armatimonadetes bacterium</name>
    <dbReference type="NCBI Taxonomy" id="157466"/>
    <lineage>
        <taxon>Bacteria</taxon>
        <taxon>Bacillati</taxon>
        <taxon>Armatimonadota</taxon>
        <taxon>environmental samples</taxon>
    </lineage>
</organism>
<dbReference type="InterPro" id="IPR044217">
    <property type="entry name" value="CLPT1/2"/>
</dbReference>
<dbReference type="SUPFAM" id="SSF81923">
    <property type="entry name" value="Double Clp-N motif"/>
    <property type="match status" value="1"/>
</dbReference>
<dbReference type="InterPro" id="IPR004176">
    <property type="entry name" value="Clp_R_N"/>
</dbReference>